<accession>A0A5J4K0P2</accession>
<dbReference type="AlphaFoldDB" id="A0A5J4K0P2"/>
<evidence type="ECO:0000256" key="1">
    <source>
        <dbReference type="SAM" id="MobiDB-lite"/>
    </source>
</evidence>
<dbReference type="EMBL" id="BKZV01000001">
    <property type="protein sequence ID" value="GER81485.1"/>
    <property type="molecule type" value="Genomic_DNA"/>
</dbReference>
<feature type="region of interest" description="Disordered" evidence="1">
    <location>
        <begin position="49"/>
        <end position="70"/>
    </location>
</feature>
<gene>
    <name evidence="2" type="ORF">KTAU_01240</name>
</gene>
<evidence type="ECO:0000313" key="3">
    <source>
        <dbReference type="Proteomes" id="UP000334820"/>
    </source>
</evidence>
<organism evidence="2 3">
    <name type="scientific">Thermogemmatispora aurantia</name>
    <dbReference type="NCBI Taxonomy" id="2045279"/>
    <lineage>
        <taxon>Bacteria</taxon>
        <taxon>Bacillati</taxon>
        <taxon>Chloroflexota</taxon>
        <taxon>Ktedonobacteria</taxon>
        <taxon>Thermogemmatisporales</taxon>
        <taxon>Thermogemmatisporaceae</taxon>
        <taxon>Thermogemmatispora</taxon>
    </lineage>
</organism>
<comment type="caution">
    <text evidence="2">The sequence shown here is derived from an EMBL/GenBank/DDBJ whole genome shotgun (WGS) entry which is preliminary data.</text>
</comment>
<dbReference type="Proteomes" id="UP000334820">
    <property type="component" value="Unassembled WGS sequence"/>
</dbReference>
<protein>
    <submittedName>
        <fullName evidence="2">Uncharacterized protein</fullName>
    </submittedName>
</protein>
<sequence length="70" mass="7951">MCLKARAWAGARSWSRLYEKKRESLGGTKNCDIGPVQLPWPAHRWGLSETKRCPGQQAVPTSKEGKWRGR</sequence>
<name>A0A5J4K0P2_9CHLR</name>
<evidence type="ECO:0000313" key="2">
    <source>
        <dbReference type="EMBL" id="GER81485.1"/>
    </source>
</evidence>
<reference evidence="2 3" key="1">
    <citation type="journal article" date="2019" name="Int. J. Syst. Evol. Microbiol.">
        <title>Thermogemmatispora aurantia sp. nov. and Thermogemmatispora argillosa sp. nov., within the class Ktedonobacteria, and emended description of the genus Thermogemmatispora.</title>
        <authorList>
            <person name="Zheng Y."/>
            <person name="Wang C.M."/>
            <person name="Sakai Y."/>
            <person name="Abe K."/>
            <person name="Yokota A."/>
            <person name="Yabe S."/>
        </authorList>
    </citation>
    <scope>NUCLEOTIDE SEQUENCE [LARGE SCALE GENOMIC DNA]</scope>
    <source>
        <strain evidence="2 3">A1-2</strain>
    </source>
</reference>
<proteinExistence type="predicted"/>
<keyword evidence="3" id="KW-1185">Reference proteome</keyword>